<sequence length="43" mass="4638">MKIGTLLIAAAVFGGLYYVKHHVDTSALNGNMLQPQSVHSAQR</sequence>
<dbReference type="RefSeq" id="WP_115309192.1">
    <property type="nucleotide sequence ID" value="NZ_CP091516.1"/>
</dbReference>
<dbReference type="OrthoDB" id="8612876at2"/>
<evidence type="ECO:0000313" key="2">
    <source>
        <dbReference type="Proteomes" id="UP000254293"/>
    </source>
</evidence>
<dbReference type="Proteomes" id="UP000254293">
    <property type="component" value="Unassembled WGS sequence"/>
</dbReference>
<organism evidence="1 2">
    <name type="scientific">Kingella potus</name>
    <dbReference type="NCBI Taxonomy" id="265175"/>
    <lineage>
        <taxon>Bacteria</taxon>
        <taxon>Pseudomonadati</taxon>
        <taxon>Pseudomonadota</taxon>
        <taxon>Betaproteobacteria</taxon>
        <taxon>Neisseriales</taxon>
        <taxon>Neisseriaceae</taxon>
        <taxon>Kingella</taxon>
    </lineage>
</organism>
<reference evidence="1 2" key="1">
    <citation type="submission" date="2018-06" db="EMBL/GenBank/DDBJ databases">
        <authorList>
            <consortium name="Pathogen Informatics"/>
            <person name="Doyle S."/>
        </authorList>
    </citation>
    <scope>NUCLEOTIDE SEQUENCE [LARGE SCALE GENOMIC DNA]</scope>
    <source>
        <strain evidence="1 2">NCTC13336</strain>
    </source>
</reference>
<name>A0A377R6W9_9NEIS</name>
<dbReference type="AlphaFoldDB" id="A0A377R6W9"/>
<evidence type="ECO:0000313" key="1">
    <source>
        <dbReference type="EMBL" id="STR03315.1"/>
    </source>
</evidence>
<gene>
    <name evidence="1" type="ORF">NCTC13336_02236</name>
</gene>
<protein>
    <submittedName>
        <fullName evidence="1">Uncharacterized protein</fullName>
    </submittedName>
</protein>
<accession>A0A377R6W9</accession>
<proteinExistence type="predicted"/>
<dbReference type="EMBL" id="UGJJ01000003">
    <property type="protein sequence ID" value="STR03315.1"/>
    <property type="molecule type" value="Genomic_DNA"/>
</dbReference>
<keyword evidence="2" id="KW-1185">Reference proteome</keyword>